<dbReference type="EMBL" id="HBUF01626387">
    <property type="protein sequence ID" value="CAG6782189.1"/>
    <property type="molecule type" value="Transcribed_RNA"/>
</dbReference>
<keyword evidence="1" id="KW-0812">Transmembrane</keyword>
<dbReference type="EMBL" id="HBUF01626386">
    <property type="protein sequence ID" value="CAG6782187.1"/>
    <property type="molecule type" value="Transcribed_RNA"/>
</dbReference>
<organism evidence="2">
    <name type="scientific">Cacopsylla melanoneura</name>
    <dbReference type="NCBI Taxonomy" id="428564"/>
    <lineage>
        <taxon>Eukaryota</taxon>
        <taxon>Metazoa</taxon>
        <taxon>Ecdysozoa</taxon>
        <taxon>Arthropoda</taxon>
        <taxon>Hexapoda</taxon>
        <taxon>Insecta</taxon>
        <taxon>Pterygota</taxon>
        <taxon>Neoptera</taxon>
        <taxon>Paraneoptera</taxon>
        <taxon>Hemiptera</taxon>
        <taxon>Sternorrhyncha</taxon>
        <taxon>Psylloidea</taxon>
        <taxon>Psyllidae</taxon>
        <taxon>Psyllinae</taxon>
        <taxon>Cacopsylla</taxon>
    </lineage>
</organism>
<feature type="transmembrane region" description="Helical" evidence="1">
    <location>
        <begin position="12"/>
        <end position="34"/>
    </location>
</feature>
<dbReference type="EMBL" id="HBUF01626384">
    <property type="protein sequence ID" value="CAG6782183.1"/>
    <property type="molecule type" value="Transcribed_RNA"/>
</dbReference>
<keyword evidence="1" id="KW-0472">Membrane</keyword>
<keyword evidence="1" id="KW-1133">Transmembrane helix</keyword>
<proteinExistence type="predicted"/>
<evidence type="ECO:0000256" key="1">
    <source>
        <dbReference type="SAM" id="Phobius"/>
    </source>
</evidence>
<evidence type="ECO:0000313" key="2">
    <source>
        <dbReference type="EMBL" id="CAG6782183.1"/>
    </source>
</evidence>
<sequence length="129" mass="14524">MSLSHLFGGLPRGLLLCLGLHSVIVLVHLLSVRLDMCPAHFHFNVLTLNIISVTLVMFLMSSDFILSILLIPNIDLSIARCTILNLSCVVLFRTHVSHPYVRTGRTHSLKTLLFRYTGMFDLKIRALPQ</sequence>
<name>A0A8D9BBR1_9HEMI</name>
<dbReference type="AlphaFoldDB" id="A0A8D9BBR1"/>
<accession>A0A8D9BBR1</accession>
<protein>
    <submittedName>
        <fullName evidence="2">Uncharacterized protein</fullName>
    </submittedName>
</protein>
<feature type="transmembrane region" description="Helical" evidence="1">
    <location>
        <begin position="46"/>
        <end position="71"/>
    </location>
</feature>
<reference evidence="2" key="1">
    <citation type="submission" date="2021-05" db="EMBL/GenBank/DDBJ databases">
        <authorList>
            <person name="Alioto T."/>
            <person name="Alioto T."/>
            <person name="Gomez Garrido J."/>
        </authorList>
    </citation>
    <scope>NUCLEOTIDE SEQUENCE</scope>
</reference>
<dbReference type="EMBL" id="HBUF01626385">
    <property type="protein sequence ID" value="CAG6782185.1"/>
    <property type="molecule type" value="Transcribed_RNA"/>
</dbReference>